<dbReference type="Proteomes" id="UP001295444">
    <property type="component" value="Chromosome 06"/>
</dbReference>
<gene>
    <name evidence="1" type="ORF">PECUL_23A049287</name>
</gene>
<name>A0AAD1SHK1_PELCU</name>
<dbReference type="AlphaFoldDB" id="A0AAD1SHK1"/>
<dbReference type="EMBL" id="OW240917">
    <property type="protein sequence ID" value="CAH2299978.1"/>
    <property type="molecule type" value="Genomic_DNA"/>
</dbReference>
<evidence type="ECO:0000313" key="1">
    <source>
        <dbReference type="EMBL" id="CAH2299978.1"/>
    </source>
</evidence>
<proteinExistence type="predicted"/>
<evidence type="ECO:0000313" key="2">
    <source>
        <dbReference type="Proteomes" id="UP001295444"/>
    </source>
</evidence>
<organism evidence="1 2">
    <name type="scientific">Pelobates cultripes</name>
    <name type="common">Western spadefoot toad</name>
    <dbReference type="NCBI Taxonomy" id="61616"/>
    <lineage>
        <taxon>Eukaryota</taxon>
        <taxon>Metazoa</taxon>
        <taxon>Chordata</taxon>
        <taxon>Craniata</taxon>
        <taxon>Vertebrata</taxon>
        <taxon>Euteleostomi</taxon>
        <taxon>Amphibia</taxon>
        <taxon>Batrachia</taxon>
        <taxon>Anura</taxon>
        <taxon>Pelobatoidea</taxon>
        <taxon>Pelobatidae</taxon>
        <taxon>Pelobates</taxon>
    </lineage>
</organism>
<keyword evidence="2" id="KW-1185">Reference proteome</keyword>
<feature type="non-terminal residue" evidence="1">
    <location>
        <position position="58"/>
    </location>
</feature>
<reference evidence="1" key="1">
    <citation type="submission" date="2022-03" db="EMBL/GenBank/DDBJ databases">
        <authorList>
            <person name="Alioto T."/>
            <person name="Alioto T."/>
            <person name="Gomez Garrido J."/>
        </authorList>
    </citation>
    <scope>NUCLEOTIDE SEQUENCE</scope>
</reference>
<accession>A0AAD1SHK1</accession>
<protein>
    <submittedName>
        <fullName evidence="1">Uncharacterized protein</fullName>
    </submittedName>
</protein>
<sequence>MTTIRVQMASEACTRIKCSVLVPNQLQYTIQTNSNKVSRRMEAMYKQRGIGQKNQKAQ</sequence>